<accession>A0ABT8D445</accession>
<gene>
    <name evidence="2" type="ORF">QWZ10_06325</name>
</gene>
<organism evidence="2 3">
    <name type="scientific">Paracoccus cavernae</name>
    <dbReference type="NCBI Taxonomy" id="1571207"/>
    <lineage>
        <taxon>Bacteria</taxon>
        <taxon>Pseudomonadati</taxon>
        <taxon>Pseudomonadota</taxon>
        <taxon>Alphaproteobacteria</taxon>
        <taxon>Rhodobacterales</taxon>
        <taxon>Paracoccaceae</taxon>
        <taxon>Paracoccus</taxon>
    </lineage>
</organism>
<dbReference type="Proteomes" id="UP001243846">
    <property type="component" value="Unassembled WGS sequence"/>
</dbReference>
<proteinExistence type="predicted"/>
<evidence type="ECO:0000256" key="1">
    <source>
        <dbReference type="SAM" id="MobiDB-lite"/>
    </source>
</evidence>
<evidence type="ECO:0000313" key="2">
    <source>
        <dbReference type="EMBL" id="MDN3711530.1"/>
    </source>
</evidence>
<feature type="region of interest" description="Disordered" evidence="1">
    <location>
        <begin position="35"/>
        <end position="64"/>
    </location>
</feature>
<keyword evidence="3" id="KW-1185">Reference proteome</keyword>
<dbReference type="EMBL" id="JAUFRC010000001">
    <property type="protein sequence ID" value="MDN3711530.1"/>
    <property type="molecule type" value="Genomic_DNA"/>
</dbReference>
<name>A0ABT8D445_9RHOB</name>
<sequence>MRRLDVGAWRREDVQLYLTRHLALRIKGSHETARALGRGASMVTENRPRASVTPEPSNPPASSLISTLLPASAVPETLAPLSWVAVSGDTVTVGEGLAGMGEAFGGRN</sequence>
<comment type="caution">
    <text evidence="2">The sequence shown here is derived from an EMBL/GenBank/DDBJ whole genome shotgun (WGS) entry which is preliminary data.</text>
</comment>
<protein>
    <submittedName>
        <fullName evidence="2">Uncharacterized protein</fullName>
    </submittedName>
</protein>
<evidence type="ECO:0000313" key="3">
    <source>
        <dbReference type="Proteomes" id="UP001243846"/>
    </source>
</evidence>
<reference evidence="3" key="1">
    <citation type="journal article" date="2019" name="Int. J. Syst. Evol. Microbiol.">
        <title>The Global Catalogue of Microorganisms (GCM) 10K type strain sequencing project: providing services to taxonomists for standard genome sequencing and annotation.</title>
        <authorList>
            <consortium name="The Broad Institute Genomics Platform"/>
            <consortium name="The Broad Institute Genome Sequencing Center for Infectious Disease"/>
            <person name="Wu L."/>
            <person name="Ma J."/>
        </authorList>
    </citation>
    <scope>NUCLEOTIDE SEQUENCE [LARGE SCALE GENOMIC DNA]</scope>
    <source>
        <strain evidence="3">CECT 8482</strain>
    </source>
</reference>